<dbReference type="RefSeq" id="WP_143265528.1">
    <property type="nucleotide sequence ID" value="NZ_JADBEG010000001.1"/>
</dbReference>
<organism evidence="1 2">
    <name type="scientific">Amycolatopsis lexingtonensis</name>
    <dbReference type="NCBI Taxonomy" id="218822"/>
    <lineage>
        <taxon>Bacteria</taxon>
        <taxon>Bacillati</taxon>
        <taxon>Actinomycetota</taxon>
        <taxon>Actinomycetes</taxon>
        <taxon>Pseudonocardiales</taxon>
        <taxon>Pseudonocardiaceae</taxon>
        <taxon>Amycolatopsis</taxon>
    </lineage>
</organism>
<reference evidence="1 2" key="1">
    <citation type="submission" date="2020-10" db="EMBL/GenBank/DDBJ databases">
        <title>Sequencing the genomes of 1000 actinobacteria strains.</title>
        <authorList>
            <person name="Klenk H.-P."/>
        </authorList>
    </citation>
    <scope>NUCLEOTIDE SEQUENCE [LARGE SCALE GENOMIC DNA]</scope>
    <source>
        <strain evidence="1 2">DSM 44653</strain>
    </source>
</reference>
<dbReference type="EMBL" id="JADBEG010000001">
    <property type="protein sequence ID" value="MBE1493616.1"/>
    <property type="molecule type" value="Genomic_DNA"/>
</dbReference>
<accession>A0ABR9HRS0</accession>
<protein>
    <submittedName>
        <fullName evidence="1">Uncharacterized protein</fullName>
    </submittedName>
</protein>
<evidence type="ECO:0000313" key="1">
    <source>
        <dbReference type="EMBL" id="MBE1493616.1"/>
    </source>
</evidence>
<dbReference type="Proteomes" id="UP000631670">
    <property type="component" value="Unassembled WGS sequence"/>
</dbReference>
<gene>
    <name evidence="1" type="ORF">H4696_000716</name>
</gene>
<keyword evidence="2" id="KW-1185">Reference proteome</keyword>
<name>A0ABR9HRS0_9PSEU</name>
<proteinExistence type="predicted"/>
<evidence type="ECO:0000313" key="2">
    <source>
        <dbReference type="Proteomes" id="UP000631670"/>
    </source>
</evidence>
<comment type="caution">
    <text evidence="1">The sequence shown here is derived from an EMBL/GenBank/DDBJ whole genome shotgun (WGS) entry which is preliminary data.</text>
</comment>
<sequence>MTKRLRSPARVAITTWHGSTPTSGTVVTSGRRRLNRTPAGTIETSWPAAISGPSGARALGLVADLEAGYYLE</sequence>